<keyword evidence="2" id="KW-0378">Hydrolase</keyword>
<name>A0A2S6DSK4_STAAU</name>
<dbReference type="GO" id="GO:0016787">
    <property type="term" value="F:hydrolase activity"/>
    <property type="evidence" value="ECO:0007669"/>
    <property type="project" value="UniProtKB-KW"/>
</dbReference>
<comment type="caution">
    <text evidence="2">The sequence shown here is derived from an EMBL/GenBank/DDBJ whole genome shotgun (WGS) entry which is preliminary data.</text>
</comment>
<organism evidence="2 3">
    <name type="scientific">Staphylococcus aureus</name>
    <dbReference type="NCBI Taxonomy" id="1280"/>
    <lineage>
        <taxon>Bacteria</taxon>
        <taxon>Bacillati</taxon>
        <taxon>Bacillota</taxon>
        <taxon>Bacilli</taxon>
        <taxon>Bacillales</taxon>
        <taxon>Staphylococcaceae</taxon>
        <taxon>Staphylococcus</taxon>
    </lineage>
</organism>
<dbReference type="InterPro" id="IPR032465">
    <property type="entry name" value="ACMSD"/>
</dbReference>
<dbReference type="GO" id="GO:0005737">
    <property type="term" value="C:cytoplasm"/>
    <property type="evidence" value="ECO:0007669"/>
    <property type="project" value="TreeGrafter"/>
</dbReference>
<dbReference type="GO" id="GO:0016831">
    <property type="term" value="F:carboxy-lyase activity"/>
    <property type="evidence" value="ECO:0007669"/>
    <property type="project" value="InterPro"/>
</dbReference>
<evidence type="ECO:0000256" key="1">
    <source>
        <dbReference type="ARBA" id="ARBA00023239"/>
    </source>
</evidence>
<protein>
    <submittedName>
        <fullName evidence="2">Amidohydrolase</fullName>
    </submittedName>
</protein>
<accession>A0A2S6DSK4</accession>
<dbReference type="InterPro" id="IPR006680">
    <property type="entry name" value="Amidohydro-rel"/>
</dbReference>
<dbReference type="AlphaFoldDB" id="A0A2S6DSK4"/>
<proteinExistence type="predicted"/>
<dbReference type="Pfam" id="PF04909">
    <property type="entry name" value="Amidohydro_2"/>
    <property type="match status" value="1"/>
</dbReference>
<dbReference type="RefSeq" id="WP_001284745.1">
    <property type="nucleotide sequence ID" value="NZ_AP024311.1"/>
</dbReference>
<dbReference type="SUPFAM" id="SSF51556">
    <property type="entry name" value="Metallo-dependent hydrolases"/>
    <property type="match status" value="1"/>
</dbReference>
<dbReference type="PANTHER" id="PTHR21240:SF28">
    <property type="entry name" value="ISO-OROTATE DECARBOXYLASE (EUROFUNG)"/>
    <property type="match status" value="1"/>
</dbReference>
<dbReference type="GO" id="GO:0019748">
    <property type="term" value="P:secondary metabolic process"/>
    <property type="evidence" value="ECO:0007669"/>
    <property type="project" value="TreeGrafter"/>
</dbReference>
<sequence>MANKTGYIDIHHHIIPEFYLDALKEAGIDKAGGLKINNWQPENSIKMMDRLGIEVGITSISDPVVEPLEPSKRKAIAREINLLQKQIIKEYPNRFGAFATLPLPDVDSAIEEVKYALDNLQLDGVGLLSNYNEVFLGDPQFEPLMKVLDERATVVFIHPSTPPDYVPRPKYMPVDFMAEFTFNTTRAAANLILSGTMDRYPNIKFILAHAGGTLPYLTWRINECYKLIKQTADESQFVVLAKDPEAYVSDFYYDTALSTQSATFRALEETTLEDHILFGSDAHYAPENLDQSMINTIKHQLDLKNETIENIKYNSALKLFPRFQK</sequence>
<evidence type="ECO:0000313" key="3">
    <source>
        <dbReference type="Proteomes" id="UP000507408"/>
    </source>
</evidence>
<dbReference type="Gene3D" id="3.20.20.140">
    <property type="entry name" value="Metal-dependent hydrolases"/>
    <property type="match status" value="1"/>
</dbReference>
<evidence type="ECO:0000313" key="2">
    <source>
        <dbReference type="EMBL" id="CAC8515170.1"/>
    </source>
</evidence>
<dbReference type="PANTHER" id="PTHR21240">
    <property type="entry name" value="2-AMINO-3-CARBOXYLMUCONATE-6-SEMIALDEHYDE DECARBOXYLASE"/>
    <property type="match status" value="1"/>
</dbReference>
<gene>
    <name evidence="2" type="ORF">SAMEA70245418_01460</name>
</gene>
<dbReference type="EMBL" id="CAIIKR010000003">
    <property type="protein sequence ID" value="CAC8515170.1"/>
    <property type="molecule type" value="Genomic_DNA"/>
</dbReference>
<dbReference type="Proteomes" id="UP000507408">
    <property type="component" value="Unassembled WGS sequence"/>
</dbReference>
<dbReference type="InterPro" id="IPR032466">
    <property type="entry name" value="Metal_Hydrolase"/>
</dbReference>
<reference evidence="2 3" key="1">
    <citation type="submission" date="2020-06" db="EMBL/GenBank/DDBJ databases">
        <authorList>
            <consortium name="Pathogen Informatics"/>
        </authorList>
    </citation>
    <scope>NUCLEOTIDE SEQUENCE [LARGE SCALE GENOMIC DNA]</scope>
    <source>
        <strain evidence="2 3">MOS222</strain>
    </source>
</reference>
<keyword evidence="1" id="KW-0456">Lyase</keyword>